<feature type="transmembrane region" description="Helical" evidence="1">
    <location>
        <begin position="422"/>
        <end position="443"/>
    </location>
</feature>
<keyword evidence="1" id="KW-0472">Membrane</keyword>
<protein>
    <submittedName>
        <fullName evidence="3">Glycopeptide antibiotics resistance protein</fullName>
    </submittedName>
</protein>
<dbReference type="PANTHER" id="PTHR36834">
    <property type="entry name" value="MEMBRANE PROTEIN-RELATED"/>
    <property type="match status" value="1"/>
</dbReference>
<dbReference type="Pfam" id="PF04892">
    <property type="entry name" value="VanZ"/>
    <property type="match status" value="1"/>
</dbReference>
<dbReference type="eggNOG" id="COG4767">
    <property type="taxonomic scope" value="Bacteria"/>
</dbReference>
<gene>
    <name evidence="3" type="ORF">EubceDRAFT1_2440</name>
</gene>
<reference evidence="3 4" key="2">
    <citation type="submission" date="2012-02" db="EMBL/GenBank/DDBJ databases">
        <title>Improved High-Quality Draft sequence of Eubacterium cellulosolvens 6.</title>
        <authorList>
            <consortium name="US DOE Joint Genome Institute"/>
            <person name="Lucas S."/>
            <person name="Han J."/>
            <person name="Lapidus A."/>
            <person name="Cheng J.-F."/>
            <person name="Goodwin L."/>
            <person name="Pitluck S."/>
            <person name="Peters L."/>
            <person name="Mikhailova N."/>
            <person name="Gu W."/>
            <person name="Detter J.C."/>
            <person name="Han C."/>
            <person name="Tapia R."/>
            <person name="Land M."/>
            <person name="Hauser L."/>
            <person name="Kyrpides N."/>
            <person name="Ivanova N."/>
            <person name="Pagani I."/>
            <person name="Johnson E."/>
            <person name="Mukhopadhyay B."/>
            <person name="Anderson I."/>
            <person name="Woyke T."/>
        </authorList>
    </citation>
    <scope>NUCLEOTIDE SEQUENCE [LARGE SCALE GENOMIC DNA]</scope>
    <source>
        <strain evidence="3 4">6</strain>
    </source>
</reference>
<feature type="transmembrane region" description="Helical" evidence="1">
    <location>
        <begin position="353"/>
        <end position="370"/>
    </location>
</feature>
<reference evidence="3 4" key="1">
    <citation type="submission" date="2010-08" db="EMBL/GenBank/DDBJ databases">
        <authorList>
            <consortium name="US DOE Joint Genome Institute (JGI-PGF)"/>
            <person name="Lucas S."/>
            <person name="Copeland A."/>
            <person name="Lapidus A."/>
            <person name="Cheng J.-F."/>
            <person name="Bruce D."/>
            <person name="Goodwin L."/>
            <person name="Pitluck S."/>
            <person name="Land M.L."/>
            <person name="Hauser L."/>
            <person name="Chang Y.-J."/>
            <person name="Anderson I.J."/>
            <person name="Johnson E."/>
            <person name="Mulhopadhyay B."/>
            <person name="Kyrpides N."/>
            <person name="Woyke T.J."/>
        </authorList>
    </citation>
    <scope>NUCLEOTIDE SEQUENCE [LARGE SCALE GENOMIC DNA]</scope>
    <source>
        <strain evidence="3 4">6</strain>
    </source>
</reference>
<evidence type="ECO:0000313" key="3">
    <source>
        <dbReference type="EMBL" id="EIM58166.1"/>
    </source>
</evidence>
<dbReference type="STRING" id="633697.EubceDRAFT1_2440"/>
<dbReference type="PANTHER" id="PTHR36834:SF2">
    <property type="entry name" value="MEMBRANE PROTEIN"/>
    <property type="match status" value="1"/>
</dbReference>
<keyword evidence="4" id="KW-1185">Reference proteome</keyword>
<dbReference type="Proteomes" id="UP000005753">
    <property type="component" value="Chromosome"/>
</dbReference>
<organism evidence="3 4">
    <name type="scientific">Eubacterium cellulosolvens (strain ATCC 43171 / JCM 9499 / 6)</name>
    <name type="common">Cillobacterium cellulosolvens</name>
    <dbReference type="NCBI Taxonomy" id="633697"/>
    <lineage>
        <taxon>Bacteria</taxon>
        <taxon>Bacillati</taxon>
        <taxon>Bacillota</taxon>
        <taxon>Clostridia</taxon>
        <taxon>Eubacteriales</taxon>
        <taxon>Eubacteriaceae</taxon>
        <taxon>Eubacterium</taxon>
    </lineage>
</organism>
<feature type="transmembrane region" description="Helical" evidence="1">
    <location>
        <begin position="455"/>
        <end position="474"/>
    </location>
</feature>
<dbReference type="HOGENOM" id="CLU_543750_0_0_9"/>
<evidence type="ECO:0000313" key="4">
    <source>
        <dbReference type="Proteomes" id="UP000005753"/>
    </source>
</evidence>
<name>I5AWJ3_EUBC6</name>
<accession>I5AWJ3</accession>
<dbReference type="eggNOG" id="COG3209">
    <property type="taxonomic scope" value="Bacteria"/>
</dbReference>
<keyword evidence="1" id="KW-0812">Transmembrane</keyword>
<feature type="transmembrane region" description="Helical" evidence="1">
    <location>
        <begin position="6"/>
        <end position="27"/>
    </location>
</feature>
<evidence type="ECO:0000256" key="1">
    <source>
        <dbReference type="SAM" id="Phobius"/>
    </source>
</evidence>
<sequence>MIKKLLVLRLFSKILLALFVLCSFVLLMPEDFNTLRLSPYAGELTEKTRVDGWTHITGFYNSKGELTDPVDRHFASHTETYDADGRLVAEDYYHADGTPAEQPKGFTGIRYDYSTERDVLVTYVDGNDEPMIIAPGYVYIRRALNAMGDPEEEYYLDPDQEPVACRDGFYGIRFAYDEKGSNTEQTFLDADGKPMQNKNGVTREKYLRNKQDQNIREMYFDEKDQPVQAPLGNYGVAFERDDRDRPTKFTYLDVNGHWMVNHEGYTIMTRTYRPDGSKQTDRYYDHDEKPVALAAGHYGVYHTSEYGQNIYLDKNGGAQLSLHNIFHYQPYIVVVIGILLCVFFALAPEKLCYITAAVYLGFIVYMTLLFRNTVETKTNFDLSTYVARLLYSFESRSEIVNNIWLFIPFGAFLRRKTKKRRWVATAFLLSLLVETAQFVTGFGTFELNDLIGNTLGGWIGFYITEGFLEMQVYWRKMRDLRRVIPEEEDEEDTSDLFIDKK</sequence>
<feature type="transmembrane region" description="Helical" evidence="1">
    <location>
        <begin position="328"/>
        <end position="347"/>
    </location>
</feature>
<evidence type="ECO:0000259" key="2">
    <source>
        <dbReference type="Pfam" id="PF04892"/>
    </source>
</evidence>
<dbReference type="EMBL" id="CM001487">
    <property type="protein sequence ID" value="EIM58166.1"/>
    <property type="molecule type" value="Genomic_DNA"/>
</dbReference>
<feature type="domain" description="VanZ-like" evidence="2">
    <location>
        <begin position="357"/>
        <end position="464"/>
    </location>
</feature>
<dbReference type="InterPro" id="IPR053150">
    <property type="entry name" value="Teicoplanin_resist-assoc"/>
</dbReference>
<dbReference type="AlphaFoldDB" id="I5AWJ3"/>
<keyword evidence="1" id="KW-1133">Transmembrane helix</keyword>
<dbReference type="InterPro" id="IPR006976">
    <property type="entry name" value="VanZ-like"/>
</dbReference>
<proteinExistence type="predicted"/>